<name>N1JDN6_BLUG1</name>
<accession>N1JDN6</accession>
<dbReference type="AlphaFoldDB" id="N1JDN6"/>
<dbReference type="InParanoid" id="N1JDN6"/>
<reference evidence="9 10" key="1">
    <citation type="journal article" date="2010" name="Science">
        <title>Genome expansion and gene loss in powdery mildew fungi reveal tradeoffs in extreme parasitism.</title>
        <authorList>
            <person name="Spanu P.D."/>
            <person name="Abbott J.C."/>
            <person name="Amselem J."/>
            <person name="Burgis T.A."/>
            <person name="Soanes D.M."/>
            <person name="Stueber K."/>
            <person name="Ver Loren van Themaat E."/>
            <person name="Brown J.K.M."/>
            <person name="Butcher S.A."/>
            <person name="Gurr S.J."/>
            <person name="Lebrun M.-H."/>
            <person name="Ridout C.J."/>
            <person name="Schulze-Lefert P."/>
            <person name="Talbot N.J."/>
            <person name="Ahmadinejad N."/>
            <person name="Ametz C."/>
            <person name="Barton G.R."/>
            <person name="Benjdia M."/>
            <person name="Bidzinski P."/>
            <person name="Bindschedler L.V."/>
            <person name="Both M."/>
            <person name="Brewer M.T."/>
            <person name="Cadle-Davidson L."/>
            <person name="Cadle-Davidson M.M."/>
            <person name="Collemare J."/>
            <person name="Cramer R."/>
            <person name="Frenkel O."/>
            <person name="Godfrey D."/>
            <person name="Harriman J."/>
            <person name="Hoede C."/>
            <person name="King B.C."/>
            <person name="Klages S."/>
            <person name="Kleemann J."/>
            <person name="Knoll D."/>
            <person name="Koti P.S."/>
            <person name="Kreplak J."/>
            <person name="Lopez-Ruiz F.J."/>
            <person name="Lu X."/>
            <person name="Maekawa T."/>
            <person name="Mahanil S."/>
            <person name="Micali C."/>
            <person name="Milgroom M.G."/>
            <person name="Montana G."/>
            <person name="Noir S."/>
            <person name="O'Connell R.J."/>
            <person name="Oberhaensli S."/>
            <person name="Parlange F."/>
            <person name="Pedersen C."/>
            <person name="Quesneville H."/>
            <person name="Reinhardt R."/>
            <person name="Rott M."/>
            <person name="Sacristan S."/>
            <person name="Schmidt S.M."/>
            <person name="Schoen M."/>
            <person name="Skamnioti P."/>
            <person name="Sommer H."/>
            <person name="Stephens A."/>
            <person name="Takahara H."/>
            <person name="Thordal-Christensen H."/>
            <person name="Vigouroux M."/>
            <person name="Wessling R."/>
            <person name="Wicker T."/>
            <person name="Panstruga R."/>
        </authorList>
    </citation>
    <scope>NUCLEOTIDE SEQUENCE [LARGE SCALE GENOMIC DNA]</scope>
    <source>
        <strain evidence="9">DH14</strain>
    </source>
</reference>
<evidence type="ECO:0000256" key="2">
    <source>
        <dbReference type="ARBA" id="ARBA00022833"/>
    </source>
</evidence>
<dbReference type="STRING" id="546991.N1JDN6"/>
<dbReference type="EMBL" id="CAUH01002045">
    <property type="protein sequence ID" value="CCU76037.1"/>
    <property type="molecule type" value="Genomic_DNA"/>
</dbReference>
<evidence type="ECO:0000256" key="4">
    <source>
        <dbReference type="ARBA" id="ARBA00023125"/>
    </source>
</evidence>
<proteinExistence type="predicted"/>
<sequence>MPSLHGCHIHSEPRPKAAALEKQYSPRNLRTNHQIGVGFPAPVMSVKRPSRQESDELRIQYRAALDKLAVLAPEMDLTRFTEGILIPEFGIDIHSSDDLQTCPSPQSDAEVSPNTHHSFTPEHQVGMVRSEDDSNGNPRPRDQRFEGVYPHACSNLVFDLSPSDPLSDLLAKSPNNLPGLGNLPPYEKTKALCEVAFSETTIIYCFLHKPTFYLKLEEIYSLSSGNFMDGNRQFLNLLSSILAFGYSCQNKGGKRTRPGDLISETGVDQGSAIDIADCDTIPQLQSVLFLVLYFQATADLNVCFSYIRLAQRSAAQMGLYHKQAYDCNPIECGVKRRVFRTIQKLDTSLSAILGYAKIHDLDSIDLELPIEVEDVNITKTGVNDFPGTEPSPSLQVANAHMRLILILDKVIKFIYPNNRVEGSANEVAATSYVVDHGKVREIEEELRLWCQGLPFSTPSSRSEEVHHYRTQKFLSLAFSHVQTMLYRPFLPFVSRNAFADETKNKSSRACASAYFKACQNVVIVVKDVQKRGTVIGPRWLVINITSFATLSLVYFKCQRTKPSEQLDIYVDAQGGLDVPKLIAQRKRDACSYLSAIKAISKQLSPRTGSTNSTARQRTQAKNIPSASESLLDENEKNESYFDKLPCHSLRDPNN</sequence>
<feature type="compositionally biased region" description="Polar residues" evidence="7">
    <location>
        <begin position="98"/>
        <end position="118"/>
    </location>
</feature>
<keyword evidence="2" id="KW-0862">Zinc</keyword>
<feature type="compositionally biased region" description="Basic and acidic residues" evidence="7">
    <location>
        <begin position="633"/>
        <end position="654"/>
    </location>
</feature>
<dbReference type="OrthoDB" id="422427at2759"/>
<gene>
    <name evidence="9" type="ORF">BGHDH14_bgh00359</name>
</gene>
<evidence type="ECO:0000313" key="10">
    <source>
        <dbReference type="Proteomes" id="UP000015441"/>
    </source>
</evidence>
<protein>
    <submittedName>
        <fullName evidence="9">C6 transcription factor (Mut3)</fullName>
    </submittedName>
</protein>
<organism evidence="9 10">
    <name type="scientific">Blumeria graminis f. sp. hordei (strain DH14)</name>
    <name type="common">Barley powdery mildew</name>
    <name type="synonym">Oidium monilioides f. sp. hordei</name>
    <dbReference type="NCBI Taxonomy" id="546991"/>
    <lineage>
        <taxon>Eukaryota</taxon>
        <taxon>Fungi</taxon>
        <taxon>Dikarya</taxon>
        <taxon>Ascomycota</taxon>
        <taxon>Pezizomycotina</taxon>
        <taxon>Leotiomycetes</taxon>
        <taxon>Erysiphales</taxon>
        <taxon>Erysiphaceae</taxon>
        <taxon>Blumeria</taxon>
        <taxon>Blumeria hordei</taxon>
    </lineage>
</organism>
<evidence type="ECO:0000256" key="3">
    <source>
        <dbReference type="ARBA" id="ARBA00023015"/>
    </source>
</evidence>
<feature type="region of interest" description="Disordered" evidence="7">
    <location>
        <begin position="96"/>
        <end position="145"/>
    </location>
</feature>
<dbReference type="Proteomes" id="UP000015441">
    <property type="component" value="Unassembled WGS sequence"/>
</dbReference>
<dbReference type="eggNOG" id="ENOG502QSY2">
    <property type="taxonomic scope" value="Eukaryota"/>
</dbReference>
<comment type="subcellular location">
    <subcellularLocation>
        <location evidence="1">Nucleus</location>
    </subcellularLocation>
</comment>
<dbReference type="PANTHER" id="PTHR47540">
    <property type="entry name" value="THIAMINE REPRESSIBLE GENES REGULATORY PROTEIN THI5"/>
    <property type="match status" value="1"/>
</dbReference>
<feature type="region of interest" description="Disordered" evidence="7">
    <location>
        <begin position="604"/>
        <end position="654"/>
    </location>
</feature>
<keyword evidence="10" id="KW-1185">Reference proteome</keyword>
<feature type="domain" description="Xylanolytic transcriptional activator regulatory" evidence="8">
    <location>
        <begin position="203"/>
        <end position="451"/>
    </location>
</feature>
<evidence type="ECO:0000259" key="8">
    <source>
        <dbReference type="Pfam" id="PF04082"/>
    </source>
</evidence>
<dbReference type="CDD" id="cd12148">
    <property type="entry name" value="fungal_TF_MHR"/>
    <property type="match status" value="1"/>
</dbReference>
<dbReference type="InterPro" id="IPR007219">
    <property type="entry name" value="XnlR_reg_dom"/>
</dbReference>
<dbReference type="GO" id="GO:0045944">
    <property type="term" value="P:positive regulation of transcription by RNA polymerase II"/>
    <property type="evidence" value="ECO:0007669"/>
    <property type="project" value="TreeGrafter"/>
</dbReference>
<keyword evidence="4" id="KW-0238">DNA-binding</keyword>
<feature type="compositionally biased region" description="Polar residues" evidence="7">
    <location>
        <begin position="604"/>
        <end position="628"/>
    </location>
</feature>
<dbReference type="GO" id="GO:0005634">
    <property type="term" value="C:nucleus"/>
    <property type="evidence" value="ECO:0007669"/>
    <property type="project" value="UniProtKB-SubCell"/>
</dbReference>
<dbReference type="GO" id="GO:0006351">
    <property type="term" value="P:DNA-templated transcription"/>
    <property type="evidence" value="ECO:0007669"/>
    <property type="project" value="InterPro"/>
</dbReference>
<evidence type="ECO:0000256" key="1">
    <source>
        <dbReference type="ARBA" id="ARBA00004123"/>
    </source>
</evidence>
<dbReference type="Pfam" id="PF04082">
    <property type="entry name" value="Fungal_trans"/>
    <property type="match status" value="1"/>
</dbReference>
<evidence type="ECO:0000313" key="9">
    <source>
        <dbReference type="EMBL" id="CCU76037.1"/>
    </source>
</evidence>
<keyword evidence="3" id="KW-0805">Transcription regulation</keyword>
<dbReference type="GO" id="GO:0043565">
    <property type="term" value="F:sequence-specific DNA binding"/>
    <property type="evidence" value="ECO:0007669"/>
    <property type="project" value="TreeGrafter"/>
</dbReference>
<comment type="caution">
    <text evidence="9">The sequence shown here is derived from an EMBL/GenBank/DDBJ whole genome shotgun (WGS) entry which is preliminary data.</text>
</comment>
<dbReference type="InterPro" id="IPR051711">
    <property type="entry name" value="Stress_Response_Reg"/>
</dbReference>
<dbReference type="GO" id="GO:0008270">
    <property type="term" value="F:zinc ion binding"/>
    <property type="evidence" value="ECO:0007669"/>
    <property type="project" value="InterPro"/>
</dbReference>
<evidence type="ECO:0000256" key="5">
    <source>
        <dbReference type="ARBA" id="ARBA00023163"/>
    </source>
</evidence>
<keyword evidence="5" id="KW-0804">Transcription</keyword>
<keyword evidence="6" id="KW-0539">Nucleus</keyword>
<dbReference type="HOGENOM" id="CLU_017129_0_0_1"/>
<dbReference type="PANTHER" id="PTHR47540:SF1">
    <property type="entry name" value="ACTIVATOR OF STRESS GENES 1-RELATED"/>
    <property type="match status" value="1"/>
</dbReference>
<evidence type="ECO:0000256" key="6">
    <source>
        <dbReference type="ARBA" id="ARBA00023242"/>
    </source>
</evidence>
<evidence type="ECO:0000256" key="7">
    <source>
        <dbReference type="SAM" id="MobiDB-lite"/>
    </source>
</evidence>